<comment type="caution">
    <text evidence="3">The sequence shown here is derived from an EMBL/GenBank/DDBJ whole genome shotgun (WGS) entry which is preliminary data.</text>
</comment>
<dbReference type="PANTHER" id="PTHR12106">
    <property type="entry name" value="SORTILIN RELATED"/>
    <property type="match status" value="1"/>
</dbReference>
<protein>
    <recommendedName>
        <fullName evidence="2">Sortilin N-terminal domain-containing protein</fullName>
    </recommendedName>
</protein>
<evidence type="ECO:0000313" key="3">
    <source>
        <dbReference type="EMBL" id="KKN92884.1"/>
    </source>
</evidence>
<dbReference type="CDD" id="cd15482">
    <property type="entry name" value="Sialidase_non-viral"/>
    <property type="match status" value="1"/>
</dbReference>
<keyword evidence="1" id="KW-0677">Repeat</keyword>
<reference evidence="3" key="1">
    <citation type="journal article" date="2015" name="Nature">
        <title>Complex archaea that bridge the gap between prokaryotes and eukaryotes.</title>
        <authorList>
            <person name="Spang A."/>
            <person name="Saw J.H."/>
            <person name="Jorgensen S.L."/>
            <person name="Zaremba-Niedzwiedzka K."/>
            <person name="Martijn J."/>
            <person name="Lind A.E."/>
            <person name="van Eijk R."/>
            <person name="Schleper C."/>
            <person name="Guy L."/>
            <person name="Ettema T.J."/>
        </authorList>
    </citation>
    <scope>NUCLEOTIDE SEQUENCE</scope>
</reference>
<sequence>MLATTKTTVYSLAELLDGSGPPEVFRGDGVVRAAEGAGLVVTAMGDGTVVLVSDAGDERIATGIDEPIESLLILDAEGPEVLIGTEAPHVYLLEGASVGRVESFAQLPCREGFHTPWGGPAAVRSLAAAPDGFVYADIHVGSIMRSPDRGRSWQPVTPELHEDVHQVATCPAGPKRVYANAADGVWISDDRGDSWRHRADDLDNRYGRGITGAPGNPDVILATVSDGPHGDNVHGELWRTDDAGRTWRHVTDGFPTSTPDNINTYHVAFETDELAWAVVGDAVYVSGDGGVSWRQIWRGPEPIIMLAGARG</sequence>
<name>A0A0F9UMJ3_9ZZZZ</name>
<dbReference type="SUPFAM" id="SSF110296">
    <property type="entry name" value="Oligoxyloglucan reducing end-specific cellobiohydrolase"/>
    <property type="match status" value="1"/>
</dbReference>
<organism evidence="3">
    <name type="scientific">marine sediment metagenome</name>
    <dbReference type="NCBI Taxonomy" id="412755"/>
    <lineage>
        <taxon>unclassified sequences</taxon>
        <taxon>metagenomes</taxon>
        <taxon>ecological metagenomes</taxon>
    </lineage>
</organism>
<dbReference type="InterPro" id="IPR015943">
    <property type="entry name" value="WD40/YVTN_repeat-like_dom_sf"/>
</dbReference>
<proteinExistence type="predicted"/>
<dbReference type="Pfam" id="PF15902">
    <property type="entry name" value="Sortilin-Vps10"/>
    <property type="match status" value="1"/>
</dbReference>
<dbReference type="InterPro" id="IPR031778">
    <property type="entry name" value="Sortilin_N"/>
</dbReference>
<dbReference type="AlphaFoldDB" id="A0A0F9UMJ3"/>
<evidence type="ECO:0000259" key="2">
    <source>
        <dbReference type="Pfam" id="PF15902"/>
    </source>
</evidence>
<dbReference type="InterPro" id="IPR050310">
    <property type="entry name" value="VPS10-sortilin"/>
</dbReference>
<evidence type="ECO:0000256" key="1">
    <source>
        <dbReference type="ARBA" id="ARBA00022737"/>
    </source>
</evidence>
<gene>
    <name evidence="3" type="ORF">LCGC14_0204120</name>
</gene>
<dbReference type="Gene3D" id="2.130.10.10">
    <property type="entry name" value="YVTN repeat-like/Quinoprotein amine dehydrogenase"/>
    <property type="match status" value="1"/>
</dbReference>
<feature type="domain" description="Sortilin N-terminal" evidence="2">
    <location>
        <begin position="142"/>
        <end position="253"/>
    </location>
</feature>
<accession>A0A0F9UMJ3</accession>
<dbReference type="PANTHER" id="PTHR12106:SF27">
    <property type="entry name" value="SORTILIN-RELATED RECEPTOR"/>
    <property type="match status" value="1"/>
</dbReference>
<dbReference type="EMBL" id="LAZR01000091">
    <property type="protein sequence ID" value="KKN92884.1"/>
    <property type="molecule type" value="Genomic_DNA"/>
</dbReference>